<gene>
    <name evidence="1" type="ORF">CCAM_LOCUS29480</name>
</gene>
<dbReference type="AlphaFoldDB" id="A0A484MI35"/>
<evidence type="ECO:0000313" key="1">
    <source>
        <dbReference type="EMBL" id="VFQ87704.1"/>
    </source>
</evidence>
<keyword evidence="2" id="KW-1185">Reference proteome</keyword>
<dbReference type="EMBL" id="OOIL02003369">
    <property type="protein sequence ID" value="VFQ87704.1"/>
    <property type="molecule type" value="Genomic_DNA"/>
</dbReference>
<dbReference type="OrthoDB" id="913088at2759"/>
<name>A0A484MI35_9ASTE</name>
<dbReference type="Proteomes" id="UP000595140">
    <property type="component" value="Unassembled WGS sequence"/>
</dbReference>
<proteinExistence type="predicted"/>
<organism evidence="1 2">
    <name type="scientific">Cuscuta campestris</name>
    <dbReference type="NCBI Taxonomy" id="132261"/>
    <lineage>
        <taxon>Eukaryota</taxon>
        <taxon>Viridiplantae</taxon>
        <taxon>Streptophyta</taxon>
        <taxon>Embryophyta</taxon>
        <taxon>Tracheophyta</taxon>
        <taxon>Spermatophyta</taxon>
        <taxon>Magnoliopsida</taxon>
        <taxon>eudicotyledons</taxon>
        <taxon>Gunneridae</taxon>
        <taxon>Pentapetalae</taxon>
        <taxon>asterids</taxon>
        <taxon>lamiids</taxon>
        <taxon>Solanales</taxon>
        <taxon>Convolvulaceae</taxon>
        <taxon>Cuscuteae</taxon>
        <taxon>Cuscuta</taxon>
        <taxon>Cuscuta subgen. Grammica</taxon>
        <taxon>Cuscuta sect. Cleistogrammica</taxon>
    </lineage>
</organism>
<accession>A0A484MI35</accession>
<sequence length="104" mass="12134">MFAPISDLNNTKKSWIVMLRAVRVYFIPRWAKGGDSMEIIFHDEHGKSFGLHTIGRIRGPIHGLFDPKQPRTGYYAFELLPPETLYGDCDCLYCISCYQNDFRW</sequence>
<reference evidence="1 2" key="1">
    <citation type="submission" date="2018-04" db="EMBL/GenBank/DDBJ databases">
        <authorList>
            <person name="Vogel A."/>
        </authorList>
    </citation>
    <scope>NUCLEOTIDE SEQUENCE [LARGE SCALE GENOMIC DNA]</scope>
</reference>
<evidence type="ECO:0000313" key="2">
    <source>
        <dbReference type="Proteomes" id="UP000595140"/>
    </source>
</evidence>
<protein>
    <submittedName>
        <fullName evidence="1">Uncharacterized protein</fullName>
    </submittedName>
</protein>